<dbReference type="GO" id="GO:0000160">
    <property type="term" value="P:phosphorelay signal transduction system"/>
    <property type="evidence" value="ECO:0007669"/>
    <property type="project" value="InterPro"/>
</dbReference>
<dbReference type="SUPFAM" id="SSF46894">
    <property type="entry name" value="C-terminal effector domain of the bipartite response regulators"/>
    <property type="match status" value="1"/>
</dbReference>
<organism evidence="6 7">
    <name type="scientific">Stackebrandtia nassauensis (strain DSM 44728 / CIP 108903 / NRRL B-16338 / NBRC 102104 / LLR-40K-21)</name>
    <dbReference type="NCBI Taxonomy" id="446470"/>
    <lineage>
        <taxon>Bacteria</taxon>
        <taxon>Bacillati</taxon>
        <taxon>Actinomycetota</taxon>
        <taxon>Actinomycetes</taxon>
        <taxon>Glycomycetales</taxon>
        <taxon>Glycomycetaceae</taxon>
        <taxon>Stackebrandtia</taxon>
    </lineage>
</organism>
<dbReference type="InterPro" id="IPR051677">
    <property type="entry name" value="AfsR-DnrI-RedD_regulator"/>
</dbReference>
<dbReference type="InterPro" id="IPR036388">
    <property type="entry name" value="WH-like_DNA-bd_sf"/>
</dbReference>
<dbReference type="SUPFAM" id="SSF52540">
    <property type="entry name" value="P-loop containing nucleoside triphosphate hydrolases"/>
    <property type="match status" value="1"/>
</dbReference>
<dbReference type="EMBL" id="CP001778">
    <property type="protein sequence ID" value="ADD39915.1"/>
    <property type="molecule type" value="Genomic_DNA"/>
</dbReference>
<evidence type="ECO:0000259" key="5">
    <source>
        <dbReference type="SMART" id="SM01043"/>
    </source>
</evidence>
<evidence type="ECO:0000256" key="2">
    <source>
        <dbReference type="ARBA" id="ARBA00023015"/>
    </source>
</evidence>
<gene>
    <name evidence="6" type="ordered locus">Snas_0196</name>
</gene>
<keyword evidence="2" id="KW-0805">Transcription regulation</keyword>
<dbReference type="Pfam" id="PF00486">
    <property type="entry name" value="Trans_reg_C"/>
    <property type="match status" value="1"/>
</dbReference>
<keyword evidence="7" id="KW-1185">Reference proteome</keyword>
<dbReference type="SMART" id="SM01043">
    <property type="entry name" value="BTAD"/>
    <property type="match status" value="1"/>
</dbReference>
<dbReference type="eggNOG" id="COG3903">
    <property type="taxonomic scope" value="Bacteria"/>
</dbReference>
<dbReference type="SUPFAM" id="SSF48452">
    <property type="entry name" value="TPR-like"/>
    <property type="match status" value="2"/>
</dbReference>
<dbReference type="InterPro" id="IPR016032">
    <property type="entry name" value="Sig_transdc_resp-reg_C-effctor"/>
</dbReference>
<dbReference type="InterPro" id="IPR005158">
    <property type="entry name" value="BTAD"/>
</dbReference>
<dbReference type="STRING" id="446470.Snas_0196"/>
<feature type="domain" description="Bacterial transcriptional activator" evidence="5">
    <location>
        <begin position="129"/>
        <end position="273"/>
    </location>
</feature>
<evidence type="ECO:0000313" key="7">
    <source>
        <dbReference type="Proteomes" id="UP000000844"/>
    </source>
</evidence>
<dbReference type="CDD" id="cd15831">
    <property type="entry name" value="BTAD"/>
    <property type="match status" value="1"/>
</dbReference>
<dbReference type="Gene3D" id="3.40.50.300">
    <property type="entry name" value="P-loop containing nucleotide triphosphate hydrolases"/>
    <property type="match status" value="1"/>
</dbReference>
<dbReference type="Proteomes" id="UP000000844">
    <property type="component" value="Chromosome"/>
</dbReference>
<dbReference type="eggNOG" id="COG3629">
    <property type="taxonomic scope" value="Bacteria"/>
</dbReference>
<dbReference type="GO" id="GO:0043531">
    <property type="term" value="F:ADP binding"/>
    <property type="evidence" value="ECO:0007669"/>
    <property type="project" value="InterPro"/>
</dbReference>
<reference evidence="6 7" key="1">
    <citation type="journal article" date="2009" name="Stand. Genomic Sci.">
        <title>Complete genome sequence of Stackebrandtia nassauensis type strain (LLR-40K-21).</title>
        <authorList>
            <person name="Munk C."/>
            <person name="Lapidus A."/>
            <person name="Copeland A."/>
            <person name="Jando M."/>
            <person name="Mayilraj S."/>
            <person name="Glavina Del Rio T."/>
            <person name="Nolan M."/>
            <person name="Chen F."/>
            <person name="Lucas S."/>
            <person name="Tice H."/>
            <person name="Cheng J.F."/>
            <person name="Han C."/>
            <person name="Detter J.C."/>
            <person name="Bruce D."/>
            <person name="Goodwin L."/>
            <person name="Chain P."/>
            <person name="Pitluck S."/>
            <person name="Goker M."/>
            <person name="Ovchinikova G."/>
            <person name="Pati A."/>
            <person name="Ivanova N."/>
            <person name="Mavromatis K."/>
            <person name="Chen A."/>
            <person name="Palaniappan K."/>
            <person name="Land M."/>
            <person name="Hauser L."/>
            <person name="Chang Y.J."/>
            <person name="Jeffries C.D."/>
            <person name="Bristow J."/>
            <person name="Eisen J.A."/>
            <person name="Markowitz V."/>
            <person name="Hugenholtz P."/>
            <person name="Kyrpides N.C."/>
            <person name="Klenk H.P."/>
        </authorList>
    </citation>
    <scope>NUCLEOTIDE SEQUENCE [LARGE SCALE GENOMIC DNA]</scope>
    <source>
        <strain evidence="7">DSM 44728 / CIP 108903 / NRRL B-16338 / NBRC 102104 / LLR-40K-21</strain>
    </source>
</reference>
<dbReference type="Gene3D" id="1.10.10.10">
    <property type="entry name" value="Winged helix-like DNA-binding domain superfamily/Winged helix DNA-binding domain"/>
    <property type="match status" value="1"/>
</dbReference>
<dbReference type="InterPro" id="IPR019734">
    <property type="entry name" value="TPR_rpt"/>
</dbReference>
<dbReference type="KEGG" id="sna:Snas_0196"/>
<evidence type="ECO:0000256" key="4">
    <source>
        <dbReference type="ARBA" id="ARBA00023163"/>
    </source>
</evidence>
<proteinExistence type="inferred from homology"/>
<protein>
    <submittedName>
        <fullName evidence="6">Transcriptional regulator, SARP family</fullName>
    </submittedName>
</protein>
<dbReference type="PANTHER" id="PTHR35807:SF1">
    <property type="entry name" value="TRANSCRIPTIONAL REGULATOR REDD"/>
    <property type="match status" value="1"/>
</dbReference>
<accession>D3Q1R7</accession>
<comment type="similarity">
    <text evidence="1">Belongs to the AfsR/DnrI/RedD regulatory family.</text>
</comment>
<evidence type="ECO:0000256" key="1">
    <source>
        <dbReference type="ARBA" id="ARBA00005820"/>
    </source>
</evidence>
<dbReference type="OrthoDB" id="7628974at2"/>
<dbReference type="SMART" id="SM00028">
    <property type="entry name" value="TPR"/>
    <property type="match status" value="4"/>
</dbReference>
<name>D3Q1R7_STANL</name>
<dbReference type="InterPro" id="IPR011990">
    <property type="entry name" value="TPR-like_helical_dom_sf"/>
</dbReference>
<evidence type="ECO:0000313" key="6">
    <source>
        <dbReference type="EMBL" id="ADD39915.1"/>
    </source>
</evidence>
<dbReference type="PANTHER" id="PTHR35807">
    <property type="entry name" value="TRANSCRIPTIONAL REGULATOR REDD-RELATED"/>
    <property type="match status" value="1"/>
</dbReference>
<dbReference type="InterPro" id="IPR027417">
    <property type="entry name" value="P-loop_NTPase"/>
</dbReference>
<keyword evidence="4" id="KW-0804">Transcription</keyword>
<evidence type="ECO:0000256" key="3">
    <source>
        <dbReference type="ARBA" id="ARBA00023125"/>
    </source>
</evidence>
<dbReference type="InterPro" id="IPR001867">
    <property type="entry name" value="OmpR/PhoB-type_DNA-bd"/>
</dbReference>
<dbReference type="PRINTS" id="PR00364">
    <property type="entry name" value="DISEASERSIST"/>
</dbReference>
<dbReference type="HOGENOM" id="CLU_004665_2_0_11"/>
<dbReference type="Pfam" id="PF03704">
    <property type="entry name" value="BTAD"/>
    <property type="match status" value="1"/>
</dbReference>
<sequence length="967" mass="105437">MSLPLGPSSAFESAPKIPMDSHITLPSELRPVLVRLLGPVEIAGEDGWQRGGAPKQACVLACLALSPGTAVSIETLAHRVWDGPHPTETRNIIYGHVTRLRQLLKPHDEVRLRRMGTSEYQLDIEPELVDAWRMRDLAGKARAVQAGGDMTTAAELWRGAVEQWRGPALAGIKTEWSARTSRRLRNDYLAAAAGWSECLLQLGQHEAVVGNLEPIVEHHPLVENLVAPLLLALYRCGRTMDALNRYTDTRRQLRKTLGNDPGERLRTLYQRILRQEPELLRAPATERREAAPAAVSPAPAPVPAQLPARVSGFINREAQLETLDAQLPSASLVTISGMAGVGKTALAVHWAQRIASRFPDGQLYVNLRGFDPSGQPTEPADVIRGFLDALAVPPHSIPVSPDAQIGLYRSLVADRKMLILLDNAGEEKQVRDLLPGTPECLTIVTSRNRLTGLTASHGAVPMPLSEFTPEESRRFLRSRLGEGQLAAEPQAADTIIATCAGLPLALAVVAARAATMPQVQLEQSAAELRGATGDLEPFVMSDVSTDIRAVFSWSYRLLGAEAAHFFILLGHHPGPDISTAAAASLAGVPLPRARALLGELLRVHLVTERRPGRFVCHDLLRSYASELDTLAEWEGLREGLRRVVDHYTHTAHAAARLVHPMHDLPPEPSRCPGVTPEKPADRQAAMAWLRTEHEALLASMELSIADGWDSRTLRIAAAMLICLDLHGMWGVMVATQEKALAAAQRLGDPRAIAGVHRDLSRAYSRLGRFDEAEQRITEALRQFEQLGDLGGQARVQHQASVLNAMRGRHREALTAATRAVELGELAGDLVAQAIGHNAIGWHLSQLGDQSEALSHCQRAMVLADKIGYQQIKGGIWDSLGHIHRRRGCLDQAMHCFRRAVDDELAIGNRLGFASALVGCGDVRFLQGETDAARETWQRALSILEALKHPDAERVRGRLAGRLDPSGD</sequence>
<dbReference type="Gene3D" id="1.25.40.10">
    <property type="entry name" value="Tetratricopeptide repeat domain"/>
    <property type="match status" value="2"/>
</dbReference>
<dbReference type="GO" id="GO:0003677">
    <property type="term" value="F:DNA binding"/>
    <property type="evidence" value="ECO:0007669"/>
    <property type="project" value="UniProtKB-KW"/>
</dbReference>
<keyword evidence="3" id="KW-0238">DNA-binding</keyword>
<dbReference type="AlphaFoldDB" id="D3Q1R7"/>
<dbReference type="GO" id="GO:0006355">
    <property type="term" value="P:regulation of DNA-templated transcription"/>
    <property type="evidence" value="ECO:0007669"/>
    <property type="project" value="InterPro"/>
</dbReference>